<dbReference type="EMBL" id="JBBWWQ010000008">
    <property type="protein sequence ID" value="KAK8941314.1"/>
    <property type="molecule type" value="Genomic_DNA"/>
</dbReference>
<name>A0AAP0BJ55_9ASPA</name>
<organism evidence="1 2">
    <name type="scientific">Platanthera zijinensis</name>
    <dbReference type="NCBI Taxonomy" id="2320716"/>
    <lineage>
        <taxon>Eukaryota</taxon>
        <taxon>Viridiplantae</taxon>
        <taxon>Streptophyta</taxon>
        <taxon>Embryophyta</taxon>
        <taxon>Tracheophyta</taxon>
        <taxon>Spermatophyta</taxon>
        <taxon>Magnoliopsida</taxon>
        <taxon>Liliopsida</taxon>
        <taxon>Asparagales</taxon>
        <taxon>Orchidaceae</taxon>
        <taxon>Orchidoideae</taxon>
        <taxon>Orchideae</taxon>
        <taxon>Orchidinae</taxon>
        <taxon>Platanthera</taxon>
    </lineage>
</organism>
<sequence length="94" mass="11395">MGFLEKIPTLKRGSKKFCSDDFLWKMRAMLKKMMRREKKQRVSFNYDPWSYALNFDDGCFHSRGNDSPEIFQEEERGGRSYRKVYALTVGYYYY</sequence>
<protein>
    <submittedName>
        <fullName evidence="1">Uncharacterized protein</fullName>
    </submittedName>
</protein>
<evidence type="ECO:0000313" key="1">
    <source>
        <dbReference type="EMBL" id="KAK8941314.1"/>
    </source>
</evidence>
<dbReference type="AlphaFoldDB" id="A0AAP0BJ55"/>
<gene>
    <name evidence="1" type="ORF">KSP39_PZI010019</name>
</gene>
<evidence type="ECO:0000313" key="2">
    <source>
        <dbReference type="Proteomes" id="UP001418222"/>
    </source>
</evidence>
<keyword evidence="2" id="KW-1185">Reference proteome</keyword>
<dbReference type="Proteomes" id="UP001418222">
    <property type="component" value="Unassembled WGS sequence"/>
</dbReference>
<reference evidence="1 2" key="1">
    <citation type="journal article" date="2022" name="Nat. Plants">
        <title>Genomes of leafy and leafless Platanthera orchids illuminate the evolution of mycoheterotrophy.</title>
        <authorList>
            <person name="Li M.H."/>
            <person name="Liu K.W."/>
            <person name="Li Z."/>
            <person name="Lu H.C."/>
            <person name="Ye Q.L."/>
            <person name="Zhang D."/>
            <person name="Wang J.Y."/>
            <person name="Li Y.F."/>
            <person name="Zhong Z.M."/>
            <person name="Liu X."/>
            <person name="Yu X."/>
            <person name="Liu D.K."/>
            <person name="Tu X.D."/>
            <person name="Liu B."/>
            <person name="Hao Y."/>
            <person name="Liao X.Y."/>
            <person name="Jiang Y.T."/>
            <person name="Sun W.H."/>
            <person name="Chen J."/>
            <person name="Chen Y.Q."/>
            <person name="Ai Y."/>
            <person name="Zhai J.W."/>
            <person name="Wu S.S."/>
            <person name="Zhou Z."/>
            <person name="Hsiao Y.Y."/>
            <person name="Wu W.L."/>
            <person name="Chen Y.Y."/>
            <person name="Lin Y.F."/>
            <person name="Hsu J.L."/>
            <person name="Li C.Y."/>
            <person name="Wang Z.W."/>
            <person name="Zhao X."/>
            <person name="Zhong W.Y."/>
            <person name="Ma X.K."/>
            <person name="Ma L."/>
            <person name="Huang J."/>
            <person name="Chen G.Z."/>
            <person name="Huang M.Z."/>
            <person name="Huang L."/>
            <person name="Peng D.H."/>
            <person name="Luo Y.B."/>
            <person name="Zou S.Q."/>
            <person name="Chen S.P."/>
            <person name="Lan S."/>
            <person name="Tsai W.C."/>
            <person name="Van de Peer Y."/>
            <person name="Liu Z.J."/>
        </authorList>
    </citation>
    <scope>NUCLEOTIDE SEQUENCE [LARGE SCALE GENOMIC DNA]</scope>
    <source>
        <strain evidence="1">Lor287</strain>
    </source>
</reference>
<dbReference type="PANTHER" id="PTHR34538">
    <property type="entry name" value="EXPRESSED PROTEIN"/>
    <property type="match status" value="1"/>
</dbReference>
<comment type="caution">
    <text evidence="1">The sequence shown here is derived from an EMBL/GenBank/DDBJ whole genome shotgun (WGS) entry which is preliminary data.</text>
</comment>
<proteinExistence type="predicted"/>
<dbReference type="PANTHER" id="PTHR34538:SF13">
    <property type="entry name" value="OS02G0637200 PROTEIN"/>
    <property type="match status" value="1"/>
</dbReference>
<accession>A0AAP0BJ55</accession>